<evidence type="ECO:0000256" key="5">
    <source>
        <dbReference type="ARBA" id="ARBA00023136"/>
    </source>
</evidence>
<dbReference type="PIRSF" id="PIRSF006060">
    <property type="entry name" value="AA_transporter"/>
    <property type="match status" value="1"/>
</dbReference>
<dbReference type="KEGG" id="kbs:EPA93_34175"/>
<feature type="transmembrane region" description="Helical" evidence="7">
    <location>
        <begin position="335"/>
        <end position="354"/>
    </location>
</feature>
<feature type="transmembrane region" description="Helical" evidence="7">
    <location>
        <begin position="366"/>
        <end position="386"/>
    </location>
</feature>
<reference evidence="8 9" key="1">
    <citation type="submission" date="2019-01" db="EMBL/GenBank/DDBJ databases">
        <title>Ktedonosporobacter rubrisoli SCAWS-G2.</title>
        <authorList>
            <person name="Huang Y."/>
            <person name="Yan B."/>
        </authorList>
    </citation>
    <scope>NUCLEOTIDE SEQUENCE [LARGE SCALE GENOMIC DNA]</scope>
    <source>
        <strain evidence="8 9">SCAWS-G2</strain>
    </source>
</reference>
<dbReference type="PANTHER" id="PTHR42770">
    <property type="entry name" value="AMINO ACID TRANSPORTER-RELATED"/>
    <property type="match status" value="1"/>
</dbReference>
<dbReference type="PANTHER" id="PTHR42770:SF11">
    <property type="entry name" value="INNER MEMBRANE TRANSPORT PROTEIN YBAT"/>
    <property type="match status" value="1"/>
</dbReference>
<dbReference type="GO" id="GO:0022857">
    <property type="term" value="F:transmembrane transporter activity"/>
    <property type="evidence" value="ECO:0007669"/>
    <property type="project" value="InterPro"/>
</dbReference>
<gene>
    <name evidence="8" type="ORF">EPA93_34175</name>
</gene>
<keyword evidence="5 7" id="KW-0472">Membrane</keyword>
<sequence length="542" mass="56554">MPKLEQETSFRSQLSFWEAIALSIGIMAPTAAMALNGALAAGITGSAVPLAFLLATVAVGLTSFAFIQFSRYFAHSGSSYAFNGIALGPRAGFFSGWALLGTYLAFTAASIAEVGSFFQALLADFQMQAGWLPFAVIAGVCIWLLAYNDITLSTRLTLVLEGLSVFLILIIAGAILFKGGASGHLTLVPFIPDGAQLSLVGSAAVFGFLSFAGFEGAATLAEETRNPRRTIPIAMLTAVVGTGLFYTLVTYAQTVGFGTDAAGIKAFAASTAPLGELGQHYLGGVMATLINAGAVVSAFASALGTATAGARLLFSLGRDGFISERLGTTSRRTGSPYLALAVIMVIAFAVVLVWSTAPEINGATLFGYLGSIGVFLILVAYILTNVGALRFFMVRRLWSWQWCIPVAALLVLLYTLYSNIYPVPAPPNNLFPYVALVWLLIGLGIIIASPALARRIGKSLEEQEGFSKAREAREAASGEAETNAAEAANTTQVATRAGVVEERQPEAKTRKPQSAADEAATQGAADADEASADAAGDSESES</sequence>
<feature type="transmembrane region" description="Helical" evidence="7">
    <location>
        <begin position="233"/>
        <end position="252"/>
    </location>
</feature>
<dbReference type="EMBL" id="CP035758">
    <property type="protein sequence ID" value="QBD80747.1"/>
    <property type="molecule type" value="Genomic_DNA"/>
</dbReference>
<evidence type="ECO:0000256" key="1">
    <source>
        <dbReference type="ARBA" id="ARBA00004651"/>
    </source>
</evidence>
<feature type="region of interest" description="Disordered" evidence="6">
    <location>
        <begin position="467"/>
        <end position="542"/>
    </location>
</feature>
<evidence type="ECO:0000313" key="9">
    <source>
        <dbReference type="Proteomes" id="UP000290365"/>
    </source>
</evidence>
<feature type="compositionally biased region" description="Low complexity" evidence="6">
    <location>
        <begin position="477"/>
        <end position="495"/>
    </location>
</feature>
<proteinExistence type="predicted"/>
<evidence type="ECO:0000256" key="4">
    <source>
        <dbReference type="ARBA" id="ARBA00022989"/>
    </source>
</evidence>
<dbReference type="Gene3D" id="1.20.1740.10">
    <property type="entry name" value="Amino acid/polyamine transporter I"/>
    <property type="match status" value="1"/>
</dbReference>
<keyword evidence="3 7" id="KW-0812">Transmembrane</keyword>
<organism evidence="8 9">
    <name type="scientific">Ktedonosporobacter rubrisoli</name>
    <dbReference type="NCBI Taxonomy" id="2509675"/>
    <lineage>
        <taxon>Bacteria</taxon>
        <taxon>Bacillati</taxon>
        <taxon>Chloroflexota</taxon>
        <taxon>Ktedonobacteria</taxon>
        <taxon>Ktedonobacterales</taxon>
        <taxon>Ktedonosporobacteraceae</taxon>
        <taxon>Ktedonosporobacter</taxon>
    </lineage>
</organism>
<evidence type="ECO:0000256" key="6">
    <source>
        <dbReference type="SAM" id="MobiDB-lite"/>
    </source>
</evidence>
<feature type="transmembrane region" description="Helical" evidence="7">
    <location>
        <begin position="91"/>
        <end position="109"/>
    </location>
</feature>
<feature type="compositionally biased region" description="Low complexity" evidence="6">
    <location>
        <begin position="513"/>
        <end position="525"/>
    </location>
</feature>
<feature type="transmembrane region" description="Helical" evidence="7">
    <location>
        <begin position="289"/>
        <end position="314"/>
    </location>
</feature>
<dbReference type="OrthoDB" id="9762947at2"/>
<feature type="transmembrane region" description="Helical" evidence="7">
    <location>
        <begin position="398"/>
        <end position="418"/>
    </location>
</feature>
<dbReference type="RefSeq" id="WP_129891809.1">
    <property type="nucleotide sequence ID" value="NZ_CP035758.1"/>
</dbReference>
<feature type="transmembrane region" description="Helical" evidence="7">
    <location>
        <begin position="158"/>
        <end position="177"/>
    </location>
</feature>
<dbReference type="AlphaFoldDB" id="A0A4P6JYE5"/>
<feature type="compositionally biased region" description="Basic and acidic residues" evidence="6">
    <location>
        <begin position="499"/>
        <end position="509"/>
    </location>
</feature>
<evidence type="ECO:0000256" key="3">
    <source>
        <dbReference type="ARBA" id="ARBA00022692"/>
    </source>
</evidence>
<keyword evidence="9" id="KW-1185">Reference proteome</keyword>
<dbReference type="InterPro" id="IPR002293">
    <property type="entry name" value="AA/rel_permease1"/>
</dbReference>
<feature type="compositionally biased region" description="Acidic residues" evidence="6">
    <location>
        <begin position="526"/>
        <end position="542"/>
    </location>
</feature>
<name>A0A4P6JYE5_KTERU</name>
<feature type="transmembrane region" description="Helical" evidence="7">
    <location>
        <begin position="20"/>
        <end position="44"/>
    </location>
</feature>
<feature type="transmembrane region" description="Helical" evidence="7">
    <location>
        <begin position="430"/>
        <end position="453"/>
    </location>
</feature>
<accession>A0A4P6JYE5</accession>
<feature type="transmembrane region" description="Helical" evidence="7">
    <location>
        <begin position="129"/>
        <end position="146"/>
    </location>
</feature>
<evidence type="ECO:0000256" key="7">
    <source>
        <dbReference type="SAM" id="Phobius"/>
    </source>
</evidence>
<dbReference type="GO" id="GO:0005886">
    <property type="term" value="C:plasma membrane"/>
    <property type="evidence" value="ECO:0007669"/>
    <property type="project" value="UniProtKB-SubCell"/>
</dbReference>
<evidence type="ECO:0000256" key="2">
    <source>
        <dbReference type="ARBA" id="ARBA00022475"/>
    </source>
</evidence>
<feature type="transmembrane region" description="Helical" evidence="7">
    <location>
        <begin position="50"/>
        <end position="70"/>
    </location>
</feature>
<comment type="subcellular location">
    <subcellularLocation>
        <location evidence="1">Cell membrane</location>
        <topology evidence="1">Multi-pass membrane protein</topology>
    </subcellularLocation>
</comment>
<feature type="compositionally biased region" description="Basic and acidic residues" evidence="6">
    <location>
        <begin position="467"/>
        <end position="476"/>
    </location>
</feature>
<dbReference type="InterPro" id="IPR050367">
    <property type="entry name" value="APC_superfamily"/>
</dbReference>
<dbReference type="Proteomes" id="UP000290365">
    <property type="component" value="Chromosome"/>
</dbReference>
<dbReference type="Pfam" id="PF13520">
    <property type="entry name" value="AA_permease_2"/>
    <property type="match status" value="1"/>
</dbReference>
<keyword evidence="4 7" id="KW-1133">Transmembrane helix</keyword>
<evidence type="ECO:0000313" key="8">
    <source>
        <dbReference type="EMBL" id="QBD80747.1"/>
    </source>
</evidence>
<protein>
    <submittedName>
        <fullName evidence="8">APC family permease</fullName>
    </submittedName>
</protein>
<feature type="transmembrane region" description="Helical" evidence="7">
    <location>
        <begin position="197"/>
        <end position="221"/>
    </location>
</feature>
<keyword evidence="2" id="KW-1003">Cell membrane</keyword>